<dbReference type="CDD" id="cd07570">
    <property type="entry name" value="GAT_Gln-NAD-synth"/>
    <property type="match status" value="1"/>
</dbReference>
<keyword evidence="6 7" id="KW-0520">NAD</keyword>
<dbReference type="InterPro" id="IPR003694">
    <property type="entry name" value="NAD_synthase"/>
</dbReference>
<comment type="caution">
    <text evidence="7">Lacks conserved residue(s) required for the propagation of feature annotation.</text>
</comment>
<dbReference type="STRING" id="497964.CfE428DRAFT_2721"/>
<dbReference type="UniPathway" id="UPA00253">
    <property type="reaction ID" value="UER00334"/>
</dbReference>
<dbReference type="SUPFAM" id="SSF52402">
    <property type="entry name" value="Adenine nucleotide alpha hydrolases-like"/>
    <property type="match status" value="1"/>
</dbReference>
<dbReference type="RefSeq" id="WP_006980046.1">
    <property type="nucleotide sequence ID" value="NZ_ABVL01000007.1"/>
</dbReference>
<dbReference type="InterPro" id="IPR014445">
    <property type="entry name" value="Gln-dep_NAD_synthase"/>
</dbReference>
<feature type="binding site" evidence="7">
    <location>
        <position position="375"/>
    </location>
    <ligand>
        <name>deamido-NAD(+)</name>
        <dbReference type="ChEBI" id="CHEBI:58437"/>
        <note>ligand shared between two neighboring subunits</note>
    </ligand>
</feature>
<dbReference type="NCBIfam" id="TIGR00552">
    <property type="entry name" value="nadE"/>
    <property type="match status" value="1"/>
</dbReference>
<organism evidence="11 12">
    <name type="scientific">Chthoniobacter flavus Ellin428</name>
    <dbReference type="NCBI Taxonomy" id="497964"/>
    <lineage>
        <taxon>Bacteria</taxon>
        <taxon>Pseudomonadati</taxon>
        <taxon>Verrucomicrobiota</taxon>
        <taxon>Spartobacteria</taxon>
        <taxon>Chthoniobacterales</taxon>
        <taxon>Chthoniobacteraceae</taxon>
        <taxon>Chthoniobacter</taxon>
    </lineage>
</organism>
<dbReference type="HAMAP" id="MF_02090">
    <property type="entry name" value="NadE_glutamine_dep"/>
    <property type="match status" value="1"/>
</dbReference>
<comment type="pathway">
    <text evidence="1 7 8">Cofactor biosynthesis; NAD(+) biosynthesis; NAD(+) from deamido-NAD(+) (L-Gln route): step 1/1.</text>
</comment>
<dbReference type="GO" id="GO:0005737">
    <property type="term" value="C:cytoplasm"/>
    <property type="evidence" value="ECO:0007669"/>
    <property type="project" value="InterPro"/>
</dbReference>
<dbReference type="Gene3D" id="3.60.110.10">
    <property type="entry name" value="Carbon-nitrogen hydrolase"/>
    <property type="match status" value="1"/>
</dbReference>
<evidence type="ECO:0000256" key="1">
    <source>
        <dbReference type="ARBA" id="ARBA00005188"/>
    </source>
</evidence>
<evidence type="ECO:0000256" key="2">
    <source>
        <dbReference type="ARBA" id="ARBA00007145"/>
    </source>
</evidence>
<comment type="caution">
    <text evidence="11">The sequence shown here is derived from an EMBL/GenBank/DDBJ whole genome shotgun (WGS) entry which is preliminary data.</text>
</comment>
<dbReference type="InterPro" id="IPR022310">
    <property type="entry name" value="NAD/GMP_synthase"/>
</dbReference>
<feature type="binding site" evidence="7">
    <location>
        <position position="399"/>
    </location>
    <ligand>
        <name>ATP</name>
        <dbReference type="ChEBI" id="CHEBI:30616"/>
    </ligand>
</feature>
<dbReference type="CDD" id="cd00553">
    <property type="entry name" value="NAD_synthase"/>
    <property type="match status" value="1"/>
</dbReference>
<dbReference type="Pfam" id="PF00795">
    <property type="entry name" value="CN_hydrolase"/>
    <property type="match status" value="1"/>
</dbReference>
<dbReference type="AlphaFoldDB" id="B4D1D3"/>
<evidence type="ECO:0000313" key="11">
    <source>
        <dbReference type="EMBL" id="EDY19545.1"/>
    </source>
</evidence>
<dbReference type="InParanoid" id="B4D1D3"/>
<dbReference type="PANTHER" id="PTHR23090:SF9">
    <property type="entry name" value="GLUTAMINE-DEPENDENT NAD(+) SYNTHETASE"/>
    <property type="match status" value="1"/>
</dbReference>
<feature type="binding site" evidence="7">
    <location>
        <position position="117"/>
    </location>
    <ligand>
        <name>L-glutamine</name>
        <dbReference type="ChEBI" id="CHEBI:58359"/>
    </ligand>
</feature>
<dbReference type="SUPFAM" id="SSF56317">
    <property type="entry name" value="Carbon-nitrogen hydrolase"/>
    <property type="match status" value="1"/>
</dbReference>
<keyword evidence="3 7" id="KW-0436">Ligase</keyword>
<dbReference type="PANTHER" id="PTHR23090">
    <property type="entry name" value="NH 3 /GLUTAMINE-DEPENDENT NAD + SYNTHETASE"/>
    <property type="match status" value="1"/>
</dbReference>
<dbReference type="PIRSF" id="PIRSF006630">
    <property type="entry name" value="NADS_GAT"/>
    <property type="match status" value="1"/>
</dbReference>
<dbReference type="GO" id="GO:0004359">
    <property type="term" value="F:glutaminase activity"/>
    <property type="evidence" value="ECO:0007669"/>
    <property type="project" value="InterPro"/>
</dbReference>
<comment type="similarity">
    <text evidence="9">Belongs to the NAD synthetase family.</text>
</comment>
<comment type="function">
    <text evidence="7">Catalyzes the ATP-dependent amidation of deamido-NAD to form NAD. Uses L-glutamine as a nitrogen source.</text>
</comment>
<dbReference type="InterPro" id="IPR003010">
    <property type="entry name" value="C-N_Hydrolase"/>
</dbReference>
<feature type="active site" description="Proton acceptor; for glutaminase activity" evidence="7">
    <location>
        <position position="41"/>
    </location>
</feature>
<evidence type="ECO:0000256" key="3">
    <source>
        <dbReference type="ARBA" id="ARBA00022598"/>
    </source>
</evidence>
<gene>
    <name evidence="7" type="primary">nadE</name>
    <name evidence="11" type="ORF">CfE428DRAFT_2721</name>
</gene>
<dbReference type="GO" id="GO:0005524">
    <property type="term" value="F:ATP binding"/>
    <property type="evidence" value="ECO:0007669"/>
    <property type="project" value="UniProtKB-UniRule"/>
</dbReference>
<accession>B4D1D3</accession>
<dbReference type="Pfam" id="PF02540">
    <property type="entry name" value="NAD_synthase"/>
    <property type="match status" value="1"/>
</dbReference>
<dbReference type="InterPro" id="IPR036526">
    <property type="entry name" value="C-N_Hydrolase_sf"/>
</dbReference>
<dbReference type="EMBL" id="ABVL01000007">
    <property type="protein sequence ID" value="EDY19545.1"/>
    <property type="molecule type" value="Genomic_DNA"/>
</dbReference>
<keyword evidence="5 7" id="KW-0067">ATP-binding</keyword>
<dbReference type="EC" id="6.3.5.1" evidence="7 8"/>
<evidence type="ECO:0000313" key="12">
    <source>
        <dbReference type="Proteomes" id="UP000005824"/>
    </source>
</evidence>
<feature type="binding site" evidence="7">
    <location>
        <position position="404"/>
    </location>
    <ligand>
        <name>deamido-NAD(+)</name>
        <dbReference type="ChEBI" id="CHEBI:58437"/>
        <note>ligand shared between two neighboring subunits</note>
    </ligand>
</feature>
<dbReference type="FunFam" id="3.40.50.620:FF:000106">
    <property type="entry name" value="Glutamine-dependent NAD(+) synthetase"/>
    <property type="match status" value="1"/>
</dbReference>
<evidence type="ECO:0000256" key="4">
    <source>
        <dbReference type="ARBA" id="ARBA00022741"/>
    </source>
</evidence>
<evidence type="ECO:0000256" key="9">
    <source>
        <dbReference type="RuleBase" id="RU003811"/>
    </source>
</evidence>
<name>B4D1D3_9BACT</name>
<evidence type="ECO:0000256" key="5">
    <source>
        <dbReference type="ARBA" id="ARBA00022840"/>
    </source>
</evidence>
<evidence type="ECO:0000256" key="8">
    <source>
        <dbReference type="PIRNR" id="PIRNR006630"/>
    </source>
</evidence>
<dbReference type="Proteomes" id="UP000005824">
    <property type="component" value="Unassembled WGS sequence"/>
</dbReference>
<dbReference type="eggNOG" id="COG0388">
    <property type="taxonomic scope" value="Bacteria"/>
</dbReference>
<reference evidence="11 12" key="1">
    <citation type="journal article" date="2011" name="J. Bacteriol.">
        <title>Genome sequence of Chthoniobacter flavus Ellin428, an aerobic heterotrophic soil bacterium.</title>
        <authorList>
            <person name="Kant R."/>
            <person name="van Passel M.W."/>
            <person name="Palva A."/>
            <person name="Lucas S."/>
            <person name="Lapidus A."/>
            <person name="Glavina Del Rio T."/>
            <person name="Dalin E."/>
            <person name="Tice H."/>
            <person name="Bruce D."/>
            <person name="Goodwin L."/>
            <person name="Pitluck S."/>
            <person name="Larimer F.W."/>
            <person name="Land M.L."/>
            <person name="Hauser L."/>
            <person name="Sangwan P."/>
            <person name="de Vos W.M."/>
            <person name="Janssen P.H."/>
            <person name="Smidt H."/>
        </authorList>
    </citation>
    <scope>NUCLEOTIDE SEQUENCE [LARGE SCALE GENOMIC DNA]</scope>
    <source>
        <strain evidence="11 12">Ellin428</strain>
    </source>
</reference>
<evidence type="ECO:0000256" key="7">
    <source>
        <dbReference type="HAMAP-Rule" id="MF_02090"/>
    </source>
</evidence>
<dbReference type="NCBIfam" id="NF010588">
    <property type="entry name" value="PRK13981.1"/>
    <property type="match status" value="1"/>
</dbReference>
<evidence type="ECO:0000259" key="10">
    <source>
        <dbReference type="PROSITE" id="PS50263"/>
    </source>
</evidence>
<evidence type="ECO:0000256" key="6">
    <source>
        <dbReference type="ARBA" id="ARBA00023027"/>
    </source>
</evidence>
<protein>
    <recommendedName>
        <fullName evidence="7 8">Glutamine-dependent NAD(+) synthetase</fullName>
        <ecNumber evidence="7 8">6.3.5.1</ecNumber>
    </recommendedName>
    <alternativeName>
        <fullName evidence="7 8">NAD(+) synthase [glutamine-hydrolyzing]</fullName>
    </alternativeName>
</protein>
<dbReference type="GO" id="GO:0008795">
    <property type="term" value="F:NAD+ synthase activity"/>
    <property type="evidence" value="ECO:0007669"/>
    <property type="project" value="UniProtKB-UniRule"/>
</dbReference>
<dbReference type="eggNOG" id="COG0171">
    <property type="taxonomic scope" value="Bacteria"/>
</dbReference>
<feature type="active site" description="For glutaminase activity" evidence="7">
    <location>
        <position position="111"/>
    </location>
</feature>
<dbReference type="InterPro" id="IPR014729">
    <property type="entry name" value="Rossmann-like_a/b/a_fold"/>
</dbReference>
<keyword evidence="12" id="KW-1185">Reference proteome</keyword>
<feature type="binding site" evidence="7">
    <location>
        <position position="183"/>
    </location>
    <ligand>
        <name>L-glutamine</name>
        <dbReference type="ChEBI" id="CHEBI:58359"/>
    </ligand>
</feature>
<feature type="domain" description="CN hydrolase" evidence="10">
    <location>
        <begin position="1"/>
        <end position="253"/>
    </location>
</feature>
<feature type="binding site" evidence="7">
    <location>
        <position position="514"/>
    </location>
    <ligand>
        <name>deamido-NAD(+)</name>
        <dbReference type="ChEBI" id="CHEBI:58437"/>
        <note>ligand shared between two neighboring subunits</note>
    </ligand>
</feature>
<feature type="binding site" evidence="7">
    <location>
        <position position="189"/>
    </location>
    <ligand>
        <name>L-glutamine</name>
        <dbReference type="ChEBI" id="CHEBI:58359"/>
    </ligand>
</feature>
<sequence length="543" mass="59718">MKIGFAQLNTTVGDLRGNAEKILAAYRDLVKQGAELVLTPELALTGYPPQDLVFKSRFVPLNLEKLDELHRSVGEVPLLVGFIDINHGSGQPFHNAAAVLQRGQPLRKVHKSLLPTYDVFDEDRYFEPAKCVEPIEIAGKKFGVTICEDIWTEKYLPRRLYGNSPVGSLVEQGIEAILNLSASPFSIGKAARRAEMLGALAREHRLPIHYCNAIGGNDQLVFDGNSLAFDATGALHTRLAPFAEECAVVELNPSSSTPVTAFPSAPEELFYALSLGTRDYLHKCGFHSTVLGLSGGIDSAVTACIAAHALGTEHVLGVTMPTQYSSQGSVDDSLAIAKNLGIRCLTIPIQRSFETFREQFREVFTGLPEDTTEENMQPRLRGMTLMALSNKFGSLLLTTGNKSELAVGYCTLYGDMCGGLAVISDVPKTMVYELAEWINRDREIIPRATIEKPPSAELKPDQRDQDTLPPYEVLDPILQLYVEEQLSGAEIIARGFDEKTVRWVVRRVDLNEYKRAQAVPGLKVTGRAFGLGRKMPVAQRFVE</sequence>
<dbReference type="Gene3D" id="3.40.50.620">
    <property type="entry name" value="HUPs"/>
    <property type="match status" value="1"/>
</dbReference>
<feature type="binding site" evidence="7">
    <location>
        <begin position="292"/>
        <end position="299"/>
    </location>
    <ligand>
        <name>ATP</name>
        <dbReference type="ChEBI" id="CHEBI:30616"/>
    </ligand>
</feature>
<comment type="similarity">
    <text evidence="2 7 8">In the C-terminal section; belongs to the NAD synthetase family.</text>
</comment>
<dbReference type="GO" id="GO:0003952">
    <property type="term" value="F:NAD+ synthase (glutamine-hydrolyzing) activity"/>
    <property type="evidence" value="ECO:0007669"/>
    <property type="project" value="UniProtKB-UniRule"/>
</dbReference>
<dbReference type="GO" id="GO:0009435">
    <property type="term" value="P:NAD+ biosynthetic process"/>
    <property type="evidence" value="ECO:0007669"/>
    <property type="project" value="UniProtKB-UniRule"/>
</dbReference>
<feature type="active site" description="Nucleophile; for glutaminase activity" evidence="7">
    <location>
        <position position="147"/>
    </location>
</feature>
<dbReference type="PROSITE" id="PS50263">
    <property type="entry name" value="CN_HYDROLASE"/>
    <property type="match status" value="1"/>
</dbReference>
<proteinExistence type="inferred from homology"/>
<keyword evidence="4 7" id="KW-0547">Nucleotide-binding</keyword>
<comment type="catalytic activity">
    <reaction evidence="7 8">
        <text>deamido-NAD(+) + L-glutamine + ATP + H2O = L-glutamate + AMP + diphosphate + NAD(+) + H(+)</text>
        <dbReference type="Rhea" id="RHEA:24384"/>
        <dbReference type="ChEBI" id="CHEBI:15377"/>
        <dbReference type="ChEBI" id="CHEBI:15378"/>
        <dbReference type="ChEBI" id="CHEBI:29985"/>
        <dbReference type="ChEBI" id="CHEBI:30616"/>
        <dbReference type="ChEBI" id="CHEBI:33019"/>
        <dbReference type="ChEBI" id="CHEBI:57540"/>
        <dbReference type="ChEBI" id="CHEBI:58359"/>
        <dbReference type="ChEBI" id="CHEBI:58437"/>
        <dbReference type="ChEBI" id="CHEBI:456215"/>
        <dbReference type="EC" id="6.3.5.1"/>
    </reaction>
</comment>